<gene>
    <name evidence="2" type="ORF">LshimejAT787_2100420</name>
</gene>
<protein>
    <recommendedName>
        <fullName evidence="4">Fungal calcium binding protein domain-containing protein</fullName>
    </recommendedName>
</protein>
<dbReference type="AlphaFoldDB" id="A0A9P3UUL7"/>
<accession>A0A9P3UUL7</accession>
<evidence type="ECO:0000313" key="2">
    <source>
        <dbReference type="EMBL" id="GLB45282.1"/>
    </source>
</evidence>
<dbReference type="Gene3D" id="1.10.1740.120">
    <property type="match status" value="1"/>
</dbReference>
<keyword evidence="3" id="KW-1185">Reference proteome</keyword>
<proteinExistence type="predicted"/>
<reference evidence="2" key="1">
    <citation type="submission" date="2022-07" db="EMBL/GenBank/DDBJ databases">
        <title>The genome of Lyophyllum shimeji provides insight into the initial evolution of ectomycorrhizal fungal genome.</title>
        <authorList>
            <person name="Kobayashi Y."/>
            <person name="Shibata T."/>
            <person name="Hirakawa H."/>
            <person name="Shigenobu S."/>
            <person name="Nishiyama T."/>
            <person name="Yamada A."/>
            <person name="Hasebe M."/>
            <person name="Kawaguchi M."/>
        </authorList>
    </citation>
    <scope>NUCLEOTIDE SEQUENCE</scope>
    <source>
        <strain evidence="2">AT787</strain>
    </source>
</reference>
<sequence>MRFALAVSLLAIFNAVVGLPANRVLVSRGACKIGGCLAALGPMAVNCVGAAVKAGADPIADAKCVADVINQSVHIPPDCHPCLDQLHIKDKITHAVQKVEHVFHHGH</sequence>
<evidence type="ECO:0000313" key="3">
    <source>
        <dbReference type="Proteomes" id="UP001063166"/>
    </source>
</evidence>
<evidence type="ECO:0008006" key="4">
    <source>
        <dbReference type="Google" id="ProtNLM"/>
    </source>
</evidence>
<comment type="caution">
    <text evidence="2">The sequence shown here is derived from an EMBL/GenBank/DDBJ whole genome shotgun (WGS) entry which is preliminary data.</text>
</comment>
<feature type="signal peptide" evidence="1">
    <location>
        <begin position="1"/>
        <end position="18"/>
    </location>
</feature>
<feature type="chain" id="PRO_5040219867" description="Fungal calcium binding protein domain-containing protein" evidence="1">
    <location>
        <begin position="19"/>
        <end position="107"/>
    </location>
</feature>
<organism evidence="2 3">
    <name type="scientific">Lyophyllum shimeji</name>
    <name type="common">Hon-shimeji</name>
    <name type="synonym">Tricholoma shimeji</name>
    <dbReference type="NCBI Taxonomy" id="47721"/>
    <lineage>
        <taxon>Eukaryota</taxon>
        <taxon>Fungi</taxon>
        <taxon>Dikarya</taxon>
        <taxon>Basidiomycota</taxon>
        <taxon>Agaricomycotina</taxon>
        <taxon>Agaricomycetes</taxon>
        <taxon>Agaricomycetidae</taxon>
        <taxon>Agaricales</taxon>
        <taxon>Tricholomatineae</taxon>
        <taxon>Lyophyllaceae</taxon>
        <taxon>Lyophyllum</taxon>
    </lineage>
</organism>
<dbReference type="Proteomes" id="UP001063166">
    <property type="component" value="Unassembled WGS sequence"/>
</dbReference>
<name>A0A9P3UUL7_LYOSH</name>
<evidence type="ECO:0000256" key="1">
    <source>
        <dbReference type="SAM" id="SignalP"/>
    </source>
</evidence>
<keyword evidence="1" id="KW-0732">Signal</keyword>
<dbReference type="EMBL" id="BRPK01000021">
    <property type="protein sequence ID" value="GLB45282.1"/>
    <property type="molecule type" value="Genomic_DNA"/>
</dbReference>